<dbReference type="EMBL" id="JASCZI010031274">
    <property type="protein sequence ID" value="MED6126402.1"/>
    <property type="molecule type" value="Genomic_DNA"/>
</dbReference>
<sequence length="161" mass="18475">MVPNQDMEVEEIEEEAKQDPNDDEDFVDYFEVAPPASSENSNDLVRVTAPNLLLKCHRGATKFENTEYWTRVVLPGKAETEVRSWSRRYQETNHHRVAELTFIRRGIAVTTSKLTLFLPSIALRDRQLSSFTHFTPQPSHYGHYSLLFKASKPSLQAEAHA</sequence>
<evidence type="ECO:0000256" key="1">
    <source>
        <dbReference type="SAM" id="MobiDB-lite"/>
    </source>
</evidence>
<feature type="region of interest" description="Disordered" evidence="1">
    <location>
        <begin position="1"/>
        <end position="24"/>
    </location>
</feature>
<reference evidence="2 3" key="1">
    <citation type="journal article" date="2023" name="Plants (Basel)">
        <title>Bridging the Gap: Combining Genomics and Transcriptomics Approaches to Understand Stylosanthes scabra, an Orphan Legume from the Brazilian Caatinga.</title>
        <authorList>
            <person name="Ferreira-Neto J.R.C."/>
            <person name="da Silva M.D."/>
            <person name="Binneck E."/>
            <person name="de Melo N.F."/>
            <person name="da Silva R.H."/>
            <person name="de Melo A.L.T.M."/>
            <person name="Pandolfi V."/>
            <person name="Bustamante F.O."/>
            <person name="Brasileiro-Vidal A.C."/>
            <person name="Benko-Iseppon A.M."/>
        </authorList>
    </citation>
    <scope>NUCLEOTIDE SEQUENCE [LARGE SCALE GENOMIC DNA]</scope>
    <source>
        <tissue evidence="2">Leaves</tissue>
    </source>
</reference>
<keyword evidence="3" id="KW-1185">Reference proteome</keyword>
<comment type="caution">
    <text evidence="2">The sequence shown here is derived from an EMBL/GenBank/DDBJ whole genome shotgun (WGS) entry which is preliminary data.</text>
</comment>
<accession>A0ABU6RQZ5</accession>
<gene>
    <name evidence="2" type="ORF">PIB30_078011</name>
</gene>
<evidence type="ECO:0000313" key="2">
    <source>
        <dbReference type="EMBL" id="MED6126402.1"/>
    </source>
</evidence>
<evidence type="ECO:0000313" key="3">
    <source>
        <dbReference type="Proteomes" id="UP001341840"/>
    </source>
</evidence>
<protein>
    <submittedName>
        <fullName evidence="2">Uncharacterized protein</fullName>
    </submittedName>
</protein>
<organism evidence="2 3">
    <name type="scientific">Stylosanthes scabra</name>
    <dbReference type="NCBI Taxonomy" id="79078"/>
    <lineage>
        <taxon>Eukaryota</taxon>
        <taxon>Viridiplantae</taxon>
        <taxon>Streptophyta</taxon>
        <taxon>Embryophyta</taxon>
        <taxon>Tracheophyta</taxon>
        <taxon>Spermatophyta</taxon>
        <taxon>Magnoliopsida</taxon>
        <taxon>eudicotyledons</taxon>
        <taxon>Gunneridae</taxon>
        <taxon>Pentapetalae</taxon>
        <taxon>rosids</taxon>
        <taxon>fabids</taxon>
        <taxon>Fabales</taxon>
        <taxon>Fabaceae</taxon>
        <taxon>Papilionoideae</taxon>
        <taxon>50 kb inversion clade</taxon>
        <taxon>dalbergioids sensu lato</taxon>
        <taxon>Dalbergieae</taxon>
        <taxon>Pterocarpus clade</taxon>
        <taxon>Stylosanthes</taxon>
    </lineage>
</organism>
<proteinExistence type="predicted"/>
<dbReference type="Proteomes" id="UP001341840">
    <property type="component" value="Unassembled WGS sequence"/>
</dbReference>
<name>A0ABU6RQZ5_9FABA</name>